<gene>
    <name evidence="1" type="ORF">V5799_012283</name>
</gene>
<organism evidence="1 2">
    <name type="scientific">Amblyomma americanum</name>
    <name type="common">Lone star tick</name>
    <dbReference type="NCBI Taxonomy" id="6943"/>
    <lineage>
        <taxon>Eukaryota</taxon>
        <taxon>Metazoa</taxon>
        <taxon>Ecdysozoa</taxon>
        <taxon>Arthropoda</taxon>
        <taxon>Chelicerata</taxon>
        <taxon>Arachnida</taxon>
        <taxon>Acari</taxon>
        <taxon>Parasitiformes</taxon>
        <taxon>Ixodida</taxon>
        <taxon>Ixodoidea</taxon>
        <taxon>Ixodidae</taxon>
        <taxon>Amblyomminae</taxon>
        <taxon>Amblyomma</taxon>
    </lineage>
</organism>
<keyword evidence="2" id="KW-1185">Reference proteome</keyword>
<name>A0AAQ4EEW4_AMBAM</name>
<accession>A0AAQ4EEW4</accession>
<sequence>MQKRNGCAQGFMRRDGSGLPGIARRHLDDLDASLPLLCTGTEHTDCQITVHLSKLNEFFWNARLELRKLSSTLANLSLVRIYEQCLPLPKWSQIRTVAALAHRILKNHSCVAALDINTGSFKESETLLREALRNNASIKSFKIHFHGFVR</sequence>
<dbReference type="EMBL" id="JARKHS020017244">
    <property type="protein sequence ID" value="KAK8773188.1"/>
    <property type="molecule type" value="Genomic_DNA"/>
</dbReference>
<evidence type="ECO:0000313" key="2">
    <source>
        <dbReference type="Proteomes" id="UP001321473"/>
    </source>
</evidence>
<comment type="caution">
    <text evidence="1">The sequence shown here is derived from an EMBL/GenBank/DDBJ whole genome shotgun (WGS) entry which is preliminary data.</text>
</comment>
<proteinExistence type="predicted"/>
<protein>
    <submittedName>
        <fullName evidence="1">Uncharacterized protein</fullName>
    </submittedName>
</protein>
<dbReference type="AlphaFoldDB" id="A0AAQ4EEW4"/>
<dbReference type="Proteomes" id="UP001321473">
    <property type="component" value="Unassembled WGS sequence"/>
</dbReference>
<reference evidence="1 2" key="1">
    <citation type="journal article" date="2023" name="Arcadia Sci">
        <title>De novo assembly of a long-read Amblyomma americanum tick genome.</title>
        <authorList>
            <person name="Chou S."/>
            <person name="Poskanzer K.E."/>
            <person name="Rollins M."/>
            <person name="Thuy-Boun P.S."/>
        </authorList>
    </citation>
    <scope>NUCLEOTIDE SEQUENCE [LARGE SCALE GENOMIC DNA]</scope>
    <source>
        <strain evidence="1">F_SG_1</strain>
        <tissue evidence="1">Salivary glands</tissue>
    </source>
</reference>
<evidence type="ECO:0000313" key="1">
    <source>
        <dbReference type="EMBL" id="KAK8773188.1"/>
    </source>
</evidence>